<feature type="transmembrane region" description="Helical" evidence="1">
    <location>
        <begin position="51"/>
        <end position="74"/>
    </location>
</feature>
<gene>
    <name evidence="2" type="ordered locus">Xcel_3272</name>
</gene>
<dbReference type="HOGENOM" id="CLU_1703271_0_0_11"/>
<evidence type="ECO:0000256" key="1">
    <source>
        <dbReference type="SAM" id="Phobius"/>
    </source>
</evidence>
<keyword evidence="3" id="KW-1185">Reference proteome</keyword>
<dbReference type="KEGG" id="xce:Xcel_3272"/>
<dbReference type="OrthoDB" id="4554544at2"/>
<feature type="transmembrane region" description="Helical" evidence="1">
    <location>
        <begin position="95"/>
        <end position="118"/>
    </location>
</feature>
<dbReference type="AlphaFoldDB" id="D1BRK6"/>
<proteinExistence type="predicted"/>
<reference evidence="2 3" key="2">
    <citation type="journal article" date="2010" name="Stand. Genomic Sci.">
        <title>Complete genome sequence of Xylanimonas cellulosilytica type strain (XIL07).</title>
        <authorList>
            <person name="Foster B."/>
            <person name="Pukall R."/>
            <person name="Abt B."/>
            <person name="Nolan M."/>
            <person name="Glavina Del Rio T."/>
            <person name="Chen F."/>
            <person name="Lucas S."/>
            <person name="Tice H."/>
            <person name="Pitluck S."/>
            <person name="Cheng J.-F."/>
            <person name="Chertkov O."/>
            <person name="Brettin T."/>
            <person name="Han C."/>
            <person name="Detter J.C."/>
            <person name="Bruce D."/>
            <person name="Goodwin L."/>
            <person name="Ivanova N."/>
            <person name="Mavromatis K."/>
            <person name="Pati A."/>
            <person name="Mikhailova N."/>
            <person name="Chen A."/>
            <person name="Palaniappan K."/>
            <person name="Land M."/>
            <person name="Hauser L."/>
            <person name="Chang Y.-J."/>
            <person name="Jeffries C.D."/>
            <person name="Chain P."/>
            <person name="Rohde M."/>
            <person name="Goeker M."/>
            <person name="Bristow J."/>
            <person name="Eisen J.A."/>
            <person name="Markowitz V."/>
            <person name="Hugenholtz P."/>
            <person name="Kyrpides N.C."/>
            <person name="Klenk H.-P."/>
            <person name="Lapidus A."/>
        </authorList>
    </citation>
    <scope>NUCLEOTIDE SEQUENCE [LARGE SCALE GENOMIC DNA]</scope>
    <source>
        <strain evidence="3">DSM 15894 / CECT 5975 / LMG 20990 / XIL07</strain>
    </source>
</reference>
<name>D1BRK6_XYLCX</name>
<organism evidence="2 3">
    <name type="scientific">Xylanimonas cellulosilytica (strain DSM 15894 / JCM 12276 / CECT 5975 / KCTC 9989 / LMG 20990 / NBRC 107835 / XIL07)</name>
    <dbReference type="NCBI Taxonomy" id="446471"/>
    <lineage>
        <taxon>Bacteria</taxon>
        <taxon>Bacillati</taxon>
        <taxon>Actinomycetota</taxon>
        <taxon>Actinomycetes</taxon>
        <taxon>Micrococcales</taxon>
        <taxon>Promicromonosporaceae</taxon>
        <taxon>Xylanimonas</taxon>
    </lineage>
</organism>
<feature type="transmembrane region" description="Helical" evidence="1">
    <location>
        <begin position="124"/>
        <end position="144"/>
    </location>
</feature>
<dbReference type="eggNOG" id="ENOG5033Z9F">
    <property type="taxonomic scope" value="Bacteria"/>
</dbReference>
<keyword evidence="1" id="KW-0472">Membrane</keyword>
<keyword evidence="1" id="KW-1133">Transmembrane helix</keyword>
<dbReference type="Proteomes" id="UP000002255">
    <property type="component" value="Chromosome"/>
</dbReference>
<dbReference type="STRING" id="446471.Xcel_3272"/>
<sequence>MNITPEEARAALVAADAGHHAVADEVGVPGWYWWGLGAAWIGFGVIADLDVFWLTIAVTLAFGIAHAQVFARVAHGRRRTGAVQVRRDVAGRRTMLHVWLLLLALAAAGVAFALLVAADGAAHPAIIGAVLPAAVVVAGGPTLVRWSTRRQAARRDG</sequence>
<dbReference type="EMBL" id="CP001821">
    <property type="protein sequence ID" value="ACZ32272.1"/>
    <property type="molecule type" value="Genomic_DNA"/>
</dbReference>
<protein>
    <submittedName>
        <fullName evidence="2">Uncharacterized protein</fullName>
    </submittedName>
</protein>
<keyword evidence="1" id="KW-0812">Transmembrane</keyword>
<evidence type="ECO:0000313" key="3">
    <source>
        <dbReference type="Proteomes" id="UP000002255"/>
    </source>
</evidence>
<dbReference type="RefSeq" id="WP_012880014.1">
    <property type="nucleotide sequence ID" value="NC_013530.1"/>
</dbReference>
<evidence type="ECO:0000313" key="2">
    <source>
        <dbReference type="EMBL" id="ACZ32272.1"/>
    </source>
</evidence>
<reference evidence="3" key="1">
    <citation type="submission" date="2009-11" db="EMBL/GenBank/DDBJ databases">
        <title>The complete chromosome of Xylanimonas cellulosilytica DSM 15894.</title>
        <authorList>
            <consortium name="US DOE Joint Genome Institute (JGI-PGF)"/>
            <person name="Lucas S."/>
            <person name="Copeland A."/>
            <person name="Lapidus A."/>
            <person name="Glavina del Rio T."/>
            <person name="Dalin E."/>
            <person name="Tice H."/>
            <person name="Bruce D."/>
            <person name="Goodwin L."/>
            <person name="Pitluck S."/>
            <person name="Kyrpides N."/>
            <person name="Mavromatis K."/>
            <person name="Ivanova N."/>
            <person name="Mikhailova N."/>
            <person name="Foster B."/>
            <person name="Clum A."/>
            <person name="Brettin T."/>
            <person name="Detter J.C."/>
            <person name="Han C."/>
            <person name="Larimer F."/>
            <person name="Land M."/>
            <person name="Hauser L."/>
            <person name="Markowitz V."/>
            <person name="Cheng J.F."/>
            <person name="Hugenholtz P."/>
            <person name="Woyke T."/>
            <person name="Wu D."/>
            <person name="Gehrich-Schroeter G."/>
            <person name="Schneider S."/>
            <person name="Pukall S.R."/>
            <person name="Klenk H.P."/>
            <person name="Eisen J.A."/>
        </authorList>
    </citation>
    <scope>NUCLEOTIDE SEQUENCE [LARGE SCALE GENOMIC DNA]</scope>
    <source>
        <strain evidence="3">DSM 15894 / CECT 5975 / LMG 20990 / XIL07</strain>
    </source>
</reference>
<accession>D1BRK6</accession>